<evidence type="ECO:0000313" key="2">
    <source>
        <dbReference type="Proteomes" id="UP000184363"/>
    </source>
</evidence>
<gene>
    <name evidence="1" type="ORF">SAMN05443637_101122</name>
</gene>
<accession>A0A1M6NAD8</accession>
<evidence type="ECO:0000313" key="1">
    <source>
        <dbReference type="EMBL" id="SHJ92516.1"/>
    </source>
</evidence>
<proteinExistence type="predicted"/>
<dbReference type="RefSeq" id="WP_073454833.1">
    <property type="nucleotide sequence ID" value="NZ_CALGVN010000054.1"/>
</dbReference>
<sequence>MSKIDLVLRELHRSENSLARTLLLMADRHRAEHEVFHVARDIAGWSQEHVERIVACAERRGLHISRSASAGAPAVVERVVQRASTAVTSRPETGLLLLADLRRLHRKAAGVSLDWEVLAQAAQAMKERDVFELASSCHPQTLRQMRWANAQLKVHAPQVIAS</sequence>
<reference evidence="1 2" key="1">
    <citation type="submission" date="2016-11" db="EMBL/GenBank/DDBJ databases">
        <authorList>
            <person name="Jaros S."/>
            <person name="Januszkiewicz K."/>
            <person name="Wedrychowicz H."/>
        </authorList>
    </citation>
    <scope>NUCLEOTIDE SEQUENCE [LARGE SCALE GENOMIC DNA]</scope>
    <source>
        <strain evidence="1 2">DSM 43832</strain>
    </source>
</reference>
<keyword evidence="2" id="KW-1185">Reference proteome</keyword>
<dbReference type="EMBL" id="FRAP01000001">
    <property type="protein sequence ID" value="SHJ92516.1"/>
    <property type="molecule type" value="Genomic_DNA"/>
</dbReference>
<name>A0A1M6NAD8_PSETH</name>
<dbReference type="AlphaFoldDB" id="A0A1M6NAD8"/>
<organism evidence="1 2">
    <name type="scientific">Pseudonocardia thermophila</name>
    <dbReference type="NCBI Taxonomy" id="1848"/>
    <lineage>
        <taxon>Bacteria</taxon>
        <taxon>Bacillati</taxon>
        <taxon>Actinomycetota</taxon>
        <taxon>Actinomycetes</taxon>
        <taxon>Pseudonocardiales</taxon>
        <taxon>Pseudonocardiaceae</taxon>
        <taxon>Pseudonocardia</taxon>
    </lineage>
</organism>
<dbReference type="OrthoDB" id="669978at2"/>
<protein>
    <submittedName>
        <fullName evidence="1">Uncharacterized protein</fullName>
    </submittedName>
</protein>
<dbReference type="Proteomes" id="UP000184363">
    <property type="component" value="Unassembled WGS sequence"/>
</dbReference>